<protein>
    <submittedName>
        <fullName evidence="1">Uncharacterized protein</fullName>
    </submittedName>
</protein>
<dbReference type="AlphaFoldDB" id="A0A8X6RMJ4"/>
<accession>A0A8X6RMJ4</accession>
<name>A0A8X6RMJ4_TRICX</name>
<reference evidence="1" key="1">
    <citation type="submission" date="2020-08" db="EMBL/GenBank/DDBJ databases">
        <title>Multicomponent nature underlies the extraordinary mechanical properties of spider dragline silk.</title>
        <authorList>
            <person name="Kono N."/>
            <person name="Nakamura H."/>
            <person name="Mori M."/>
            <person name="Yoshida Y."/>
            <person name="Ohtoshi R."/>
            <person name="Malay A.D."/>
            <person name="Moran D.A.P."/>
            <person name="Tomita M."/>
            <person name="Numata K."/>
            <person name="Arakawa K."/>
        </authorList>
    </citation>
    <scope>NUCLEOTIDE SEQUENCE</scope>
</reference>
<dbReference type="EMBL" id="BMAU01021198">
    <property type="protein sequence ID" value="GFX97628.1"/>
    <property type="molecule type" value="Genomic_DNA"/>
</dbReference>
<evidence type="ECO:0000313" key="1">
    <source>
        <dbReference type="EMBL" id="GFX97628.1"/>
    </source>
</evidence>
<organism evidence="1 2">
    <name type="scientific">Trichonephila clavipes</name>
    <name type="common">Golden silk orbweaver</name>
    <name type="synonym">Nephila clavipes</name>
    <dbReference type="NCBI Taxonomy" id="2585209"/>
    <lineage>
        <taxon>Eukaryota</taxon>
        <taxon>Metazoa</taxon>
        <taxon>Ecdysozoa</taxon>
        <taxon>Arthropoda</taxon>
        <taxon>Chelicerata</taxon>
        <taxon>Arachnida</taxon>
        <taxon>Araneae</taxon>
        <taxon>Araneomorphae</taxon>
        <taxon>Entelegynae</taxon>
        <taxon>Araneoidea</taxon>
        <taxon>Nephilidae</taxon>
        <taxon>Trichonephila</taxon>
    </lineage>
</organism>
<sequence>MPLKTRRVKGMMQVNLSRFKFLMLTWCGSLERGVDFYLEVSVYLVEVQNARVGQNQAAMMLLWNREMEEGRIDQRGLLPQTLYTVYYTCEDPLGSHFENENNLESDKSQ</sequence>
<dbReference type="Proteomes" id="UP000887159">
    <property type="component" value="Unassembled WGS sequence"/>
</dbReference>
<comment type="caution">
    <text evidence="1">The sequence shown here is derived from an EMBL/GenBank/DDBJ whole genome shotgun (WGS) entry which is preliminary data.</text>
</comment>
<keyword evidence="2" id="KW-1185">Reference proteome</keyword>
<evidence type="ECO:0000313" key="2">
    <source>
        <dbReference type="Proteomes" id="UP000887159"/>
    </source>
</evidence>
<proteinExistence type="predicted"/>
<gene>
    <name evidence="1" type="ORF">TNCV_2841881</name>
</gene>